<dbReference type="Pfam" id="PF02518">
    <property type="entry name" value="HATPase_c"/>
    <property type="match status" value="1"/>
</dbReference>
<dbReference type="SUPFAM" id="SSF55874">
    <property type="entry name" value="ATPase domain of HSP90 chaperone/DNA topoisomerase II/histidine kinase"/>
    <property type="match status" value="1"/>
</dbReference>
<evidence type="ECO:0000256" key="7">
    <source>
        <dbReference type="ARBA" id="ARBA00022777"/>
    </source>
</evidence>
<evidence type="ECO:0000256" key="5">
    <source>
        <dbReference type="ARBA" id="ARBA00022679"/>
    </source>
</evidence>
<dbReference type="GO" id="GO:0005524">
    <property type="term" value="F:ATP binding"/>
    <property type="evidence" value="ECO:0007669"/>
    <property type="project" value="UniProtKB-KW"/>
</dbReference>
<keyword evidence="6 12" id="KW-0812">Transmembrane</keyword>
<accession>A0ABU5MW18</accession>
<keyword evidence="10 12" id="KW-0472">Membrane</keyword>
<evidence type="ECO:0000256" key="4">
    <source>
        <dbReference type="ARBA" id="ARBA00022553"/>
    </source>
</evidence>
<dbReference type="Gene3D" id="3.30.565.10">
    <property type="entry name" value="Histidine kinase-like ATPase, C-terminal domain"/>
    <property type="match status" value="1"/>
</dbReference>
<feature type="domain" description="HAMP" evidence="14">
    <location>
        <begin position="203"/>
        <end position="256"/>
    </location>
</feature>
<keyword evidence="7" id="KW-0418">Kinase</keyword>
<keyword evidence="16" id="KW-1185">Reference proteome</keyword>
<dbReference type="PANTHER" id="PTHR45436:SF5">
    <property type="entry name" value="SENSOR HISTIDINE KINASE TRCS"/>
    <property type="match status" value="1"/>
</dbReference>
<dbReference type="InterPro" id="IPR005467">
    <property type="entry name" value="His_kinase_dom"/>
</dbReference>
<dbReference type="PROSITE" id="PS50885">
    <property type="entry name" value="HAMP"/>
    <property type="match status" value="1"/>
</dbReference>
<dbReference type="EC" id="2.7.13.3" evidence="3"/>
<dbReference type="RefSeq" id="WP_322608115.1">
    <property type="nucleotide sequence ID" value="NZ_JARVCO010000007.1"/>
</dbReference>
<dbReference type="SMART" id="SM00387">
    <property type="entry name" value="HATPase_c"/>
    <property type="match status" value="1"/>
</dbReference>
<dbReference type="InterPro" id="IPR003594">
    <property type="entry name" value="HATPase_dom"/>
</dbReference>
<organism evidence="15 16">
    <name type="scientific">Pontiella agarivorans</name>
    <dbReference type="NCBI Taxonomy" id="3038953"/>
    <lineage>
        <taxon>Bacteria</taxon>
        <taxon>Pseudomonadati</taxon>
        <taxon>Kiritimatiellota</taxon>
        <taxon>Kiritimatiellia</taxon>
        <taxon>Kiritimatiellales</taxon>
        <taxon>Pontiellaceae</taxon>
        <taxon>Pontiella</taxon>
    </lineage>
</organism>
<protein>
    <recommendedName>
        <fullName evidence="3">histidine kinase</fullName>
        <ecNumber evidence="3">2.7.13.3</ecNumber>
    </recommendedName>
</protein>
<dbReference type="InterPro" id="IPR003661">
    <property type="entry name" value="HisK_dim/P_dom"/>
</dbReference>
<feature type="region of interest" description="Disordered" evidence="11">
    <location>
        <begin position="64"/>
        <end position="84"/>
    </location>
</feature>
<evidence type="ECO:0000259" key="13">
    <source>
        <dbReference type="PROSITE" id="PS50109"/>
    </source>
</evidence>
<keyword evidence="15" id="KW-0547">Nucleotide-binding</keyword>
<dbReference type="CDD" id="cd06225">
    <property type="entry name" value="HAMP"/>
    <property type="match status" value="1"/>
</dbReference>
<dbReference type="InterPro" id="IPR004358">
    <property type="entry name" value="Sig_transdc_His_kin-like_C"/>
</dbReference>
<dbReference type="Pfam" id="PF00512">
    <property type="entry name" value="HisKA"/>
    <property type="match status" value="1"/>
</dbReference>
<evidence type="ECO:0000256" key="10">
    <source>
        <dbReference type="ARBA" id="ARBA00023136"/>
    </source>
</evidence>
<evidence type="ECO:0000256" key="2">
    <source>
        <dbReference type="ARBA" id="ARBA00004370"/>
    </source>
</evidence>
<evidence type="ECO:0000256" key="9">
    <source>
        <dbReference type="ARBA" id="ARBA00023012"/>
    </source>
</evidence>
<dbReference type="InterPro" id="IPR050428">
    <property type="entry name" value="TCS_sensor_his_kinase"/>
</dbReference>
<dbReference type="SMART" id="SM00304">
    <property type="entry name" value="HAMP"/>
    <property type="match status" value="1"/>
</dbReference>
<keyword evidence="8 12" id="KW-1133">Transmembrane helix</keyword>
<keyword evidence="4" id="KW-0597">Phosphoprotein</keyword>
<dbReference type="InterPro" id="IPR036097">
    <property type="entry name" value="HisK_dim/P_sf"/>
</dbReference>
<dbReference type="InterPro" id="IPR036890">
    <property type="entry name" value="HATPase_C_sf"/>
</dbReference>
<dbReference type="PROSITE" id="PS50109">
    <property type="entry name" value="HIS_KIN"/>
    <property type="match status" value="1"/>
</dbReference>
<reference evidence="15 16" key="1">
    <citation type="journal article" date="2024" name="Appl. Environ. Microbiol.">
        <title>Pontiella agarivorans sp. nov., a novel marine anaerobic bacterium capable of degrading macroalgal polysaccharides and fixing nitrogen.</title>
        <authorList>
            <person name="Liu N."/>
            <person name="Kivenson V."/>
            <person name="Peng X."/>
            <person name="Cui Z."/>
            <person name="Lankiewicz T.S."/>
            <person name="Gosselin K.M."/>
            <person name="English C.J."/>
            <person name="Blair E.M."/>
            <person name="O'Malley M.A."/>
            <person name="Valentine D.L."/>
        </authorList>
    </citation>
    <scope>NUCLEOTIDE SEQUENCE [LARGE SCALE GENOMIC DNA]</scope>
    <source>
        <strain evidence="15 16">NLcol2</strain>
    </source>
</reference>
<keyword evidence="5" id="KW-0808">Transferase</keyword>
<evidence type="ECO:0000256" key="6">
    <source>
        <dbReference type="ARBA" id="ARBA00022692"/>
    </source>
</evidence>
<feature type="compositionally biased region" description="Basic and acidic residues" evidence="11">
    <location>
        <begin position="70"/>
        <end position="80"/>
    </location>
</feature>
<dbReference type="SMART" id="SM00388">
    <property type="entry name" value="HisKA"/>
    <property type="match status" value="1"/>
</dbReference>
<gene>
    <name evidence="15" type="ORF">P9H32_06710</name>
</gene>
<evidence type="ECO:0000256" key="12">
    <source>
        <dbReference type="SAM" id="Phobius"/>
    </source>
</evidence>
<dbReference type="PRINTS" id="PR00344">
    <property type="entry name" value="BCTRLSENSOR"/>
</dbReference>
<dbReference type="Proteomes" id="UP001290861">
    <property type="component" value="Unassembled WGS sequence"/>
</dbReference>
<evidence type="ECO:0000256" key="3">
    <source>
        <dbReference type="ARBA" id="ARBA00012438"/>
    </source>
</evidence>
<dbReference type="PANTHER" id="PTHR45436">
    <property type="entry name" value="SENSOR HISTIDINE KINASE YKOH"/>
    <property type="match status" value="1"/>
</dbReference>
<comment type="subcellular location">
    <subcellularLocation>
        <location evidence="2">Membrane</location>
    </subcellularLocation>
</comment>
<name>A0ABU5MW18_9BACT</name>
<dbReference type="Gene3D" id="1.10.287.130">
    <property type="match status" value="1"/>
</dbReference>
<comment type="caution">
    <text evidence="15">The sequence shown here is derived from an EMBL/GenBank/DDBJ whole genome shotgun (WGS) entry which is preliminary data.</text>
</comment>
<proteinExistence type="predicted"/>
<dbReference type="SUPFAM" id="SSF47384">
    <property type="entry name" value="Homodimeric domain of signal transducing histidine kinase"/>
    <property type="match status" value="1"/>
</dbReference>
<keyword evidence="9" id="KW-0902">Two-component regulatory system</keyword>
<dbReference type="Pfam" id="PF00672">
    <property type="entry name" value="HAMP"/>
    <property type="match status" value="1"/>
</dbReference>
<dbReference type="Gene3D" id="6.10.340.10">
    <property type="match status" value="1"/>
</dbReference>
<evidence type="ECO:0000259" key="14">
    <source>
        <dbReference type="PROSITE" id="PS50885"/>
    </source>
</evidence>
<evidence type="ECO:0000256" key="11">
    <source>
        <dbReference type="SAM" id="MobiDB-lite"/>
    </source>
</evidence>
<dbReference type="EMBL" id="JARVCO010000007">
    <property type="protein sequence ID" value="MDZ8118318.1"/>
    <property type="molecule type" value="Genomic_DNA"/>
</dbReference>
<evidence type="ECO:0000313" key="16">
    <source>
        <dbReference type="Proteomes" id="UP001290861"/>
    </source>
</evidence>
<dbReference type="CDD" id="cd00082">
    <property type="entry name" value="HisKA"/>
    <property type="match status" value="1"/>
</dbReference>
<comment type="catalytic activity">
    <reaction evidence="1">
        <text>ATP + protein L-histidine = ADP + protein N-phospho-L-histidine.</text>
        <dbReference type="EC" id="2.7.13.3"/>
    </reaction>
</comment>
<dbReference type="SUPFAM" id="SSF158472">
    <property type="entry name" value="HAMP domain-like"/>
    <property type="match status" value="1"/>
</dbReference>
<evidence type="ECO:0000313" key="15">
    <source>
        <dbReference type="EMBL" id="MDZ8118318.1"/>
    </source>
</evidence>
<evidence type="ECO:0000256" key="8">
    <source>
        <dbReference type="ARBA" id="ARBA00022989"/>
    </source>
</evidence>
<evidence type="ECO:0000256" key="1">
    <source>
        <dbReference type="ARBA" id="ARBA00000085"/>
    </source>
</evidence>
<feature type="transmembrane region" description="Helical" evidence="12">
    <location>
        <begin position="182"/>
        <end position="202"/>
    </location>
</feature>
<keyword evidence="15" id="KW-0067">ATP-binding</keyword>
<dbReference type="InterPro" id="IPR003660">
    <property type="entry name" value="HAMP_dom"/>
</dbReference>
<feature type="domain" description="Histidine kinase" evidence="13">
    <location>
        <begin position="264"/>
        <end position="476"/>
    </location>
</feature>
<dbReference type="CDD" id="cd00075">
    <property type="entry name" value="HATPase"/>
    <property type="match status" value="1"/>
</dbReference>
<sequence length="476" mass="53003">MKSHRSIRWMLIMWNMLLLAAVLITLLFLHYHLQRTSAINRIDATLQSTLIEVLPTVAPPDARRTGFQSRFDRPPPDHELPNLGPQNDEVSMLETETQQFLEQLPDDNLYLMAWDPEGRLTHHIGQTPEVQYTDYEQLTEDRMYIVRQGARELVTRHPTGALVVIGKPLDEVSRQLRNLRGYLILIGGGIFLLGFGGGRIMIGRALKPIREISRTAEEISAGAHSRRIELADAPKELESLAGTLNRSFDHLDAAIENQKRFSADASHELRTPIAVVLAQTQAGLKKVRTPAEYQLILEACLRAGTRMKSMADSLLDLTRIDGKEAPLNKTVQSLNNIVFQTVEDAAFLSDLHPVDFHSVETSLNADVDETRIQQILMNLIRNAILHNPDGCPIHVALTPRNGFAEITISDEGSGIPEDSLARIFERFYRADQSRSREQGGAGLGLSIVKSLVEAHGGKIDVHNDGGAVFTIRIPLA</sequence>